<comment type="caution">
    <text evidence="8">The sequence shown here is derived from an EMBL/GenBank/DDBJ whole genome shotgun (WGS) entry which is preliminary data.</text>
</comment>
<evidence type="ECO:0000256" key="3">
    <source>
        <dbReference type="ARBA" id="ARBA00022452"/>
    </source>
</evidence>
<comment type="similarity">
    <text evidence="2">Belongs to the OmpP1/FadL family.</text>
</comment>
<keyword evidence="5" id="KW-0732">Signal</keyword>
<keyword evidence="6" id="KW-0472">Membrane</keyword>
<evidence type="ECO:0000256" key="5">
    <source>
        <dbReference type="ARBA" id="ARBA00022729"/>
    </source>
</evidence>
<reference evidence="8 9" key="1">
    <citation type="submission" date="2020-08" db="EMBL/GenBank/DDBJ databases">
        <title>Genomic Encyclopedia of Type Strains, Phase IV (KMG-IV): sequencing the most valuable type-strain genomes for metagenomic binning, comparative biology and taxonomic classification.</title>
        <authorList>
            <person name="Goeker M."/>
        </authorList>
    </citation>
    <scope>NUCLEOTIDE SEQUENCE [LARGE SCALE GENOMIC DNA]</scope>
    <source>
        <strain evidence="8 9">DSM 25481</strain>
    </source>
</reference>
<keyword evidence="3" id="KW-1134">Transmembrane beta strand</keyword>
<proteinExistence type="inferred from homology"/>
<evidence type="ECO:0000256" key="2">
    <source>
        <dbReference type="ARBA" id="ARBA00008163"/>
    </source>
</evidence>
<name>A0A7W6GEW0_9HYPH</name>
<dbReference type="Gene3D" id="2.40.160.60">
    <property type="entry name" value="Outer membrane protein transport protein (OMPP1/FadL/TodX)"/>
    <property type="match status" value="1"/>
</dbReference>
<gene>
    <name evidence="8" type="ORF">GGR24_001116</name>
</gene>
<dbReference type="GO" id="GO:0015483">
    <property type="term" value="F:long-chain fatty acid transporting porin activity"/>
    <property type="evidence" value="ECO:0007669"/>
    <property type="project" value="TreeGrafter"/>
</dbReference>
<dbReference type="SUPFAM" id="SSF56935">
    <property type="entry name" value="Porins"/>
    <property type="match status" value="1"/>
</dbReference>
<evidence type="ECO:0000313" key="9">
    <source>
        <dbReference type="Proteomes" id="UP000528964"/>
    </source>
</evidence>
<keyword evidence="7" id="KW-0998">Cell outer membrane</keyword>
<sequence>MAAGGGDTISGMFWNPAVVNQVEAYQGEQHLTGIFPSSKIDIDASTPTAIFGNSGDIGKNAILIAGYNAYRINEKVAIGLSMNTPFGLATDPRSNWGGQVYARSSRVRSINAAPTVGYTVNDWLSVAAGVQIQYFDIRLRQAFIGLGAGATLPGAGSASLKADDVGVGFTAGFTVKPAEGTELGVGFRSAIKHNLKGDLYFPTPGFPDAKIKGNVTLPETVSIGLRQKLNEQFTMLAGLEWTNWSRLDRVRVKSRTGGGTVTTLPFDYTDAWFFSVGGEYAYSPELTLRSGVAYELSPINDKNRSNRLPDDDRWWLSAGASYKYSDRFTFDLGYSYIFVPNKSKIEINPGDADAFPGQAFSYRAQAKTDIHIVSAAVRYKFGGSAPAALVLKD</sequence>
<dbReference type="PANTHER" id="PTHR35093">
    <property type="entry name" value="OUTER MEMBRANE PROTEIN NMB0088-RELATED"/>
    <property type="match status" value="1"/>
</dbReference>
<dbReference type="AlphaFoldDB" id="A0A7W6GEW0"/>
<evidence type="ECO:0000256" key="6">
    <source>
        <dbReference type="ARBA" id="ARBA00023136"/>
    </source>
</evidence>
<dbReference type="InterPro" id="IPR005017">
    <property type="entry name" value="OMPP1/FadL/TodX"/>
</dbReference>
<dbReference type="GO" id="GO:0009279">
    <property type="term" value="C:cell outer membrane"/>
    <property type="evidence" value="ECO:0007669"/>
    <property type="project" value="UniProtKB-SubCell"/>
</dbReference>
<evidence type="ECO:0000256" key="4">
    <source>
        <dbReference type="ARBA" id="ARBA00022692"/>
    </source>
</evidence>
<comment type="subcellular location">
    <subcellularLocation>
        <location evidence="1">Cell outer membrane</location>
        <topology evidence="1">Multi-pass membrane protein</topology>
    </subcellularLocation>
</comment>
<dbReference type="PANTHER" id="PTHR35093:SF8">
    <property type="entry name" value="OUTER MEMBRANE PROTEIN NMB0088-RELATED"/>
    <property type="match status" value="1"/>
</dbReference>
<organism evidence="8 9">
    <name type="scientific">Hansschlegelia beijingensis</name>
    <dbReference type="NCBI Taxonomy" id="1133344"/>
    <lineage>
        <taxon>Bacteria</taxon>
        <taxon>Pseudomonadati</taxon>
        <taxon>Pseudomonadota</taxon>
        <taxon>Alphaproteobacteria</taxon>
        <taxon>Hyphomicrobiales</taxon>
        <taxon>Methylopilaceae</taxon>
        <taxon>Hansschlegelia</taxon>
    </lineage>
</organism>
<evidence type="ECO:0000256" key="1">
    <source>
        <dbReference type="ARBA" id="ARBA00004571"/>
    </source>
</evidence>
<accession>A0A7W6GEW0</accession>
<dbReference type="Pfam" id="PF03349">
    <property type="entry name" value="Toluene_X"/>
    <property type="match status" value="1"/>
</dbReference>
<evidence type="ECO:0000256" key="7">
    <source>
        <dbReference type="ARBA" id="ARBA00023237"/>
    </source>
</evidence>
<keyword evidence="9" id="KW-1185">Reference proteome</keyword>
<protein>
    <submittedName>
        <fullName evidence="8">Long-chain fatty acid transport protein</fullName>
    </submittedName>
</protein>
<evidence type="ECO:0000313" key="8">
    <source>
        <dbReference type="EMBL" id="MBB3972483.1"/>
    </source>
</evidence>
<dbReference type="EMBL" id="JACIDR010000001">
    <property type="protein sequence ID" value="MBB3972483.1"/>
    <property type="molecule type" value="Genomic_DNA"/>
</dbReference>
<keyword evidence="4" id="KW-0812">Transmembrane</keyword>
<dbReference type="Proteomes" id="UP000528964">
    <property type="component" value="Unassembled WGS sequence"/>
</dbReference>